<feature type="domain" description="ABC transporter" evidence="12">
    <location>
        <begin position="326"/>
        <end position="577"/>
    </location>
</feature>
<dbReference type="Gene3D" id="1.10.3720.10">
    <property type="entry name" value="MetI-like"/>
    <property type="match status" value="1"/>
</dbReference>
<dbReference type="Proteomes" id="UP000596857">
    <property type="component" value="Unassembled WGS sequence"/>
</dbReference>
<evidence type="ECO:0000256" key="8">
    <source>
        <dbReference type="ARBA" id="ARBA00022840"/>
    </source>
</evidence>
<dbReference type="Pfam" id="PF08352">
    <property type="entry name" value="oligo_HPY"/>
    <property type="match status" value="1"/>
</dbReference>
<comment type="similarity">
    <text evidence="3">Belongs to the ABC transporter superfamily.</text>
</comment>
<accession>A0ABX1YNR0</accession>
<comment type="subcellular location">
    <subcellularLocation>
        <location evidence="11">Cell membrane</location>
        <topology evidence="11">Multi-pass membrane protein</topology>
    </subcellularLocation>
    <subcellularLocation>
        <location evidence="2">Cell membrane</location>
        <topology evidence="2">Peripheral membrane protein</topology>
    </subcellularLocation>
    <subcellularLocation>
        <location evidence="1">Membrane</location>
        <topology evidence="1">Multi-pass membrane protein</topology>
    </subcellularLocation>
</comment>
<feature type="transmembrane region" description="Helical" evidence="11">
    <location>
        <begin position="263"/>
        <end position="283"/>
    </location>
</feature>
<keyword evidence="9 11" id="KW-1133">Transmembrane helix</keyword>
<dbReference type="EMBL" id="WHOB01000086">
    <property type="protein sequence ID" value="NOU82705.1"/>
    <property type="molecule type" value="Genomic_DNA"/>
</dbReference>
<dbReference type="Gene3D" id="3.40.50.300">
    <property type="entry name" value="P-loop containing nucleotide triphosphate hydrolases"/>
    <property type="match status" value="1"/>
</dbReference>
<evidence type="ECO:0000256" key="7">
    <source>
        <dbReference type="ARBA" id="ARBA00022741"/>
    </source>
</evidence>
<evidence type="ECO:0000256" key="10">
    <source>
        <dbReference type="ARBA" id="ARBA00023136"/>
    </source>
</evidence>
<sequence>MPLLEIKADELAARRLRLKRENRKLFVRRFLVNKAAVTGSVLIALVAAVSLFAPWIASRDPYAIDVVNRLKAPSAVYPFGTDNFGRDLLTRVVYGTRMSAEVGFAVALGSSAIGLVIGLYAGYFKWLDQILMRVMDGLFAFPAVLLAIAMMAALGPSVGNLILCLIIVFVPSIARIVRSSVLTAKETTYIEAMHTLGASHNRIIWKHILPGSLSTLIVQGSFIFAEAIIVEAALSFLGAGIPAPTPSLGNLLSDGKLYIYNSSWMTLFPGLALVLVVLAMNLFGDGIRDLLDPHARRSLTKRLVQPLKQRPAPFQAGSAAADEPLLQIRELKTQLHTERGRVPAVDGVSFEVGKGEVVGIVGESGCGKSATAQSVLRLFDEKRLAEYEGEIRYNGIDLLKLTPKQMRSVRGNEISMIFQDPLSSLNPVHTIGEQIVETLRLHRPIGKKEAWTKAVELLRLTGIPAPERRAREYPHQLSGGMRQRVMIAIALACEPQLLIADEPTTALDVTIQAQILELILDLNRRMGMSVMLITHDLGVVAEACSRVVVMYLGQVVESGDVRTLFEKPLHPYTIGLMQSIPRLDGDRSQELAAVPGSVPSLDQLPQGCRFAPRCTYADDKCRTVMPELAALPGGDTLVRCWHAGKLSGMEA</sequence>
<keyword evidence="7" id="KW-0547">Nucleotide-binding</keyword>
<gene>
    <name evidence="14" type="ORF">GC101_27975</name>
</gene>
<dbReference type="CDD" id="cd03257">
    <property type="entry name" value="ABC_NikE_OppD_transporters"/>
    <property type="match status" value="1"/>
</dbReference>
<dbReference type="InterPro" id="IPR013563">
    <property type="entry name" value="Oligopep_ABC_C"/>
</dbReference>
<evidence type="ECO:0000256" key="6">
    <source>
        <dbReference type="ARBA" id="ARBA00022692"/>
    </source>
</evidence>
<keyword evidence="15" id="KW-1185">Reference proteome</keyword>
<dbReference type="InterPro" id="IPR003439">
    <property type="entry name" value="ABC_transporter-like_ATP-bd"/>
</dbReference>
<dbReference type="SUPFAM" id="SSF52540">
    <property type="entry name" value="P-loop containing nucleoside triphosphate hydrolases"/>
    <property type="match status" value="1"/>
</dbReference>
<dbReference type="InterPro" id="IPR035906">
    <property type="entry name" value="MetI-like_sf"/>
</dbReference>
<dbReference type="SUPFAM" id="SSF161098">
    <property type="entry name" value="MetI-like"/>
    <property type="match status" value="1"/>
</dbReference>
<dbReference type="NCBIfam" id="TIGR01727">
    <property type="entry name" value="oligo_HPY"/>
    <property type="match status" value="1"/>
</dbReference>
<keyword evidence="8 14" id="KW-0067">ATP-binding</keyword>
<dbReference type="PROSITE" id="PS00211">
    <property type="entry name" value="ABC_TRANSPORTER_1"/>
    <property type="match status" value="1"/>
</dbReference>
<feature type="domain" description="ABC transmembrane type-1" evidence="13">
    <location>
        <begin position="100"/>
        <end position="284"/>
    </location>
</feature>
<dbReference type="GO" id="GO:0005524">
    <property type="term" value="F:ATP binding"/>
    <property type="evidence" value="ECO:0007669"/>
    <property type="project" value="UniProtKB-KW"/>
</dbReference>
<keyword evidence="4 11" id="KW-0813">Transport</keyword>
<keyword evidence="10 11" id="KW-0472">Membrane</keyword>
<keyword evidence="6 11" id="KW-0812">Transmembrane</keyword>
<dbReference type="InterPro" id="IPR027417">
    <property type="entry name" value="P-loop_NTPase"/>
</dbReference>
<feature type="transmembrane region" description="Helical" evidence="11">
    <location>
        <begin position="158"/>
        <end position="177"/>
    </location>
</feature>
<evidence type="ECO:0000256" key="3">
    <source>
        <dbReference type="ARBA" id="ARBA00005417"/>
    </source>
</evidence>
<dbReference type="Pfam" id="PF12911">
    <property type="entry name" value="OppC_N"/>
    <property type="match status" value="1"/>
</dbReference>
<organism evidence="14 15">
    <name type="scientific">Paenibacillus phytohabitans</name>
    <dbReference type="NCBI Taxonomy" id="2654978"/>
    <lineage>
        <taxon>Bacteria</taxon>
        <taxon>Bacillati</taxon>
        <taxon>Bacillota</taxon>
        <taxon>Bacilli</taxon>
        <taxon>Bacillales</taxon>
        <taxon>Paenibacillaceae</taxon>
        <taxon>Paenibacillus</taxon>
    </lineage>
</organism>
<evidence type="ECO:0000313" key="14">
    <source>
        <dbReference type="EMBL" id="NOU82705.1"/>
    </source>
</evidence>
<evidence type="ECO:0000256" key="2">
    <source>
        <dbReference type="ARBA" id="ARBA00004202"/>
    </source>
</evidence>
<dbReference type="PANTHER" id="PTHR43297">
    <property type="entry name" value="OLIGOPEPTIDE TRANSPORT ATP-BINDING PROTEIN APPD"/>
    <property type="match status" value="1"/>
</dbReference>
<dbReference type="Pfam" id="PF00528">
    <property type="entry name" value="BPD_transp_1"/>
    <property type="match status" value="1"/>
</dbReference>
<evidence type="ECO:0000256" key="1">
    <source>
        <dbReference type="ARBA" id="ARBA00004141"/>
    </source>
</evidence>
<dbReference type="InterPro" id="IPR017871">
    <property type="entry name" value="ABC_transporter-like_CS"/>
</dbReference>
<dbReference type="InterPro" id="IPR025966">
    <property type="entry name" value="OppC_N"/>
</dbReference>
<feature type="transmembrane region" description="Helical" evidence="11">
    <location>
        <begin position="102"/>
        <end position="123"/>
    </location>
</feature>
<comment type="similarity">
    <text evidence="11">Belongs to the binding-protein-dependent transport system permease family.</text>
</comment>
<dbReference type="PROSITE" id="PS50893">
    <property type="entry name" value="ABC_TRANSPORTER_2"/>
    <property type="match status" value="1"/>
</dbReference>
<evidence type="ECO:0000256" key="4">
    <source>
        <dbReference type="ARBA" id="ARBA00022448"/>
    </source>
</evidence>
<evidence type="ECO:0000256" key="11">
    <source>
        <dbReference type="RuleBase" id="RU363032"/>
    </source>
</evidence>
<dbReference type="SMART" id="SM00382">
    <property type="entry name" value="AAA"/>
    <property type="match status" value="1"/>
</dbReference>
<dbReference type="InterPro" id="IPR003593">
    <property type="entry name" value="AAA+_ATPase"/>
</dbReference>
<keyword evidence="5" id="KW-1003">Cell membrane</keyword>
<protein>
    <submittedName>
        <fullName evidence="14">ATP-binding cassette domain-containing protein</fullName>
    </submittedName>
</protein>
<dbReference type="InterPro" id="IPR000515">
    <property type="entry name" value="MetI-like"/>
</dbReference>
<feature type="transmembrane region" description="Helical" evidence="11">
    <location>
        <begin position="130"/>
        <end position="152"/>
    </location>
</feature>
<dbReference type="Pfam" id="PF00005">
    <property type="entry name" value="ABC_tran"/>
    <property type="match status" value="1"/>
</dbReference>
<reference evidence="14 15" key="1">
    <citation type="submission" date="2019-10" db="EMBL/GenBank/DDBJ databases">
        <title>Description of Paenibacillus terricola sp. nov.</title>
        <authorList>
            <person name="Carlier A."/>
            <person name="Qi S."/>
        </authorList>
    </citation>
    <scope>NUCLEOTIDE SEQUENCE [LARGE SCALE GENOMIC DNA]</scope>
    <source>
        <strain evidence="14 15">LMG 31459</strain>
    </source>
</reference>
<feature type="transmembrane region" description="Helical" evidence="11">
    <location>
        <begin position="30"/>
        <end position="57"/>
    </location>
</feature>
<evidence type="ECO:0000259" key="13">
    <source>
        <dbReference type="PROSITE" id="PS50928"/>
    </source>
</evidence>
<dbReference type="PROSITE" id="PS50928">
    <property type="entry name" value="ABC_TM1"/>
    <property type="match status" value="1"/>
</dbReference>
<name>A0ABX1YNR0_9BACL</name>
<evidence type="ECO:0000259" key="12">
    <source>
        <dbReference type="PROSITE" id="PS50893"/>
    </source>
</evidence>
<dbReference type="CDD" id="cd06261">
    <property type="entry name" value="TM_PBP2"/>
    <property type="match status" value="1"/>
</dbReference>
<dbReference type="InterPro" id="IPR050388">
    <property type="entry name" value="ABC_Ni/Peptide_Import"/>
</dbReference>
<comment type="caution">
    <text evidence="14">The sequence shown here is derived from an EMBL/GenBank/DDBJ whole genome shotgun (WGS) entry which is preliminary data.</text>
</comment>
<dbReference type="PANTHER" id="PTHR43297:SF2">
    <property type="entry name" value="DIPEPTIDE TRANSPORT ATP-BINDING PROTEIN DPPD"/>
    <property type="match status" value="1"/>
</dbReference>
<evidence type="ECO:0000256" key="9">
    <source>
        <dbReference type="ARBA" id="ARBA00022989"/>
    </source>
</evidence>
<evidence type="ECO:0000256" key="5">
    <source>
        <dbReference type="ARBA" id="ARBA00022475"/>
    </source>
</evidence>
<evidence type="ECO:0000313" key="15">
    <source>
        <dbReference type="Proteomes" id="UP000596857"/>
    </source>
</evidence>
<proteinExistence type="inferred from homology"/>